<accession>A0A0A7CMM0</accession>
<feature type="chain" id="PRO_5002025856" evidence="1">
    <location>
        <begin position="18"/>
        <end position="398"/>
    </location>
</feature>
<evidence type="ECO:0000256" key="1">
    <source>
        <dbReference type="SAM" id="SignalP"/>
    </source>
</evidence>
<dbReference type="InterPro" id="IPR021259">
    <property type="entry name" value="DUF2817"/>
</dbReference>
<feature type="signal peptide" evidence="1">
    <location>
        <begin position="1"/>
        <end position="17"/>
    </location>
</feature>
<protein>
    <submittedName>
        <fullName evidence="2">Secreted protein</fullName>
    </submittedName>
</protein>
<dbReference type="CDD" id="cd06233">
    <property type="entry name" value="M14-like"/>
    <property type="match status" value="1"/>
</dbReference>
<keyword evidence="4" id="KW-1185">Reference proteome</keyword>
<dbReference type="EMBL" id="KM038267">
    <property type="protein sequence ID" value="AIG55728.1"/>
    <property type="molecule type" value="Genomic_DNA"/>
</dbReference>
<dbReference type="Proteomes" id="UP000243217">
    <property type="component" value="Unassembled WGS sequence"/>
</dbReference>
<dbReference type="AlphaFoldDB" id="A0A0A7CMM0"/>
<dbReference type="Gene3D" id="3.40.630.10">
    <property type="entry name" value="Zn peptidases"/>
    <property type="match status" value="1"/>
</dbReference>
<gene>
    <name evidence="3" type="ORF">THRCLA_10683</name>
</gene>
<organism evidence="2">
    <name type="scientific">Thraustotheca clavata</name>
    <dbReference type="NCBI Taxonomy" id="74557"/>
    <lineage>
        <taxon>Eukaryota</taxon>
        <taxon>Sar</taxon>
        <taxon>Stramenopiles</taxon>
        <taxon>Oomycota</taxon>
        <taxon>Saprolegniomycetes</taxon>
        <taxon>Saprolegniales</taxon>
        <taxon>Achlyaceae</taxon>
        <taxon>Thraustotheca</taxon>
    </lineage>
</organism>
<evidence type="ECO:0000313" key="2">
    <source>
        <dbReference type="EMBL" id="AIG55728.1"/>
    </source>
</evidence>
<dbReference type="SUPFAM" id="SSF53187">
    <property type="entry name" value="Zn-dependent exopeptidases"/>
    <property type="match status" value="1"/>
</dbReference>
<keyword evidence="1" id="KW-0732">Signal</keyword>
<evidence type="ECO:0000313" key="4">
    <source>
        <dbReference type="Proteomes" id="UP000243217"/>
    </source>
</evidence>
<proteinExistence type="predicted"/>
<reference evidence="2 4" key="1">
    <citation type="journal article" date="2014" name="Genome Biol. Evol.">
        <title>The secreted proteins of Achlya hypogyna and Thraustotheca clavata identify the ancestral oomycete secretome and reveal gene acquisitions by horizontal gene transfer.</title>
        <authorList>
            <person name="Misner I."/>
            <person name="Blouin N."/>
            <person name="Leonard G."/>
            <person name="Richards T.A."/>
            <person name="Lane C.E."/>
        </authorList>
    </citation>
    <scope>NUCLEOTIDE SEQUENCE</scope>
    <source>
        <strain evidence="2 4">ATCC 34112</strain>
    </source>
</reference>
<evidence type="ECO:0000313" key="3">
    <source>
        <dbReference type="EMBL" id="OQR85541.1"/>
    </source>
</evidence>
<sequence>MVDRSAIFSIFLAIALRTLYKSYYESSVGDDHAFSAFFSENYFQARELFRFNAEQAQAELHSIPYAVNDPAFTNLSIDVAILHGNPSQLVVHLSGTHGVEGFAGSAVQSAFLSNYTADSNSPTIVLVHAVNPYGFAALRRVNEHNVDLNRNYLTPEKFAKKQAQDPNQYGYQDISDALNPTAPVQFNALFYPKMLQIILEMGYTNAKKAVVSGNYHFQKGLSYGGSELESNHALIRDFIATHFNLDEITHVAFVDVHTGLGPKGFDTLDVKSRAMDSSKATTILFPQYEGPNVEDGALSGYDATVGQGVNGYETWFPSQTLTVSVMQEFGTVNSLTVLVALRAENAATHYDFEHRQSAAEALRDVFYLKDDSEWKFDVGTRGIAVLKQAIENLAKLDD</sequence>
<dbReference type="Pfam" id="PF10994">
    <property type="entry name" value="DUF2817"/>
    <property type="match status" value="1"/>
</dbReference>
<dbReference type="OrthoDB" id="270449at2759"/>
<name>A0A0A7CMM0_9STRA</name>
<dbReference type="EMBL" id="JNBS01003727">
    <property type="protein sequence ID" value="OQR85541.1"/>
    <property type="molecule type" value="Genomic_DNA"/>
</dbReference>